<protein>
    <submittedName>
        <fullName evidence="2">Alpha/Beta hydrolase protein</fullName>
    </submittedName>
</protein>
<keyword evidence="3" id="KW-1185">Reference proteome</keyword>
<accession>A0A1Y2A750</accession>
<gene>
    <name evidence="2" type="ORF">BCR34DRAFT_504593</name>
</gene>
<evidence type="ECO:0000313" key="3">
    <source>
        <dbReference type="Proteomes" id="UP000193144"/>
    </source>
</evidence>
<name>A0A1Y2A750_9PLEO</name>
<comment type="caution">
    <text evidence="2">The sequence shown here is derived from an EMBL/GenBank/DDBJ whole genome shotgun (WGS) entry which is preliminary data.</text>
</comment>
<dbReference type="Proteomes" id="UP000193144">
    <property type="component" value="Unassembled WGS sequence"/>
</dbReference>
<dbReference type="InterPro" id="IPR029058">
    <property type="entry name" value="AB_hydrolase_fold"/>
</dbReference>
<dbReference type="STRING" id="1231657.A0A1Y2A750"/>
<sequence length="372" mass="40817">MLFGPFAMQWRTPSPNPPSPTPLPSGISQIFIPTPSGPLEILSALPSSSPKSKPTLFFAHGGFGCAEMWIPWMLYFSAKGYACYAVSYRGHGKSWYPGFLRMVWTGRGTMAGDLVEGVRFVERCERKRRGVDGNGEGGEGKIVLIGHSAGAGLSQYVLSRGLVQVHGFVICAGVPAFGSASCYVFWAPMAPLHFPYRLFHPRYPLATTSQIRAAFFAPDTPLPYITHLERLLSPYESLLWPMQMMWRFVTGPDVMSNITGWRTTTTKKEGNGKEGCVKPRLLVLAGEKDVVCKPWLLLDAAKRYQAAFRDMVGRGQVPGIETKDLDSGDSGVIGGSGVLYRVAKGVGHHMQNQEEGKWQRGAEEIAGWLEGL</sequence>
<dbReference type="AlphaFoldDB" id="A0A1Y2A750"/>
<dbReference type="GO" id="GO:0016787">
    <property type="term" value="F:hydrolase activity"/>
    <property type="evidence" value="ECO:0007669"/>
    <property type="project" value="UniProtKB-KW"/>
</dbReference>
<dbReference type="OrthoDB" id="8119704at2759"/>
<dbReference type="Pfam" id="PF12697">
    <property type="entry name" value="Abhydrolase_6"/>
    <property type="match status" value="1"/>
</dbReference>
<dbReference type="EMBL" id="MCFA01000007">
    <property type="protein sequence ID" value="ORY18294.1"/>
    <property type="molecule type" value="Genomic_DNA"/>
</dbReference>
<keyword evidence="2" id="KW-0378">Hydrolase</keyword>
<feature type="domain" description="AB hydrolase-1" evidence="1">
    <location>
        <begin position="56"/>
        <end position="318"/>
    </location>
</feature>
<dbReference type="SUPFAM" id="SSF53474">
    <property type="entry name" value="alpha/beta-Hydrolases"/>
    <property type="match status" value="1"/>
</dbReference>
<proteinExistence type="predicted"/>
<evidence type="ECO:0000259" key="1">
    <source>
        <dbReference type="Pfam" id="PF12697"/>
    </source>
</evidence>
<organism evidence="2 3">
    <name type="scientific">Clohesyomyces aquaticus</name>
    <dbReference type="NCBI Taxonomy" id="1231657"/>
    <lineage>
        <taxon>Eukaryota</taxon>
        <taxon>Fungi</taxon>
        <taxon>Dikarya</taxon>
        <taxon>Ascomycota</taxon>
        <taxon>Pezizomycotina</taxon>
        <taxon>Dothideomycetes</taxon>
        <taxon>Pleosporomycetidae</taxon>
        <taxon>Pleosporales</taxon>
        <taxon>Lindgomycetaceae</taxon>
        <taxon>Clohesyomyces</taxon>
    </lineage>
</organism>
<dbReference type="InterPro" id="IPR000073">
    <property type="entry name" value="AB_hydrolase_1"/>
</dbReference>
<dbReference type="Gene3D" id="3.40.50.1820">
    <property type="entry name" value="alpha/beta hydrolase"/>
    <property type="match status" value="1"/>
</dbReference>
<evidence type="ECO:0000313" key="2">
    <source>
        <dbReference type="EMBL" id="ORY18294.1"/>
    </source>
</evidence>
<reference evidence="2 3" key="1">
    <citation type="submission" date="2016-07" db="EMBL/GenBank/DDBJ databases">
        <title>Pervasive Adenine N6-methylation of Active Genes in Fungi.</title>
        <authorList>
            <consortium name="DOE Joint Genome Institute"/>
            <person name="Mondo S.J."/>
            <person name="Dannebaum R.O."/>
            <person name="Kuo R.C."/>
            <person name="Labutti K."/>
            <person name="Haridas S."/>
            <person name="Kuo A."/>
            <person name="Salamov A."/>
            <person name="Ahrendt S.R."/>
            <person name="Lipzen A."/>
            <person name="Sullivan W."/>
            <person name="Andreopoulos W.B."/>
            <person name="Clum A."/>
            <person name="Lindquist E."/>
            <person name="Daum C."/>
            <person name="Ramamoorthy G.K."/>
            <person name="Gryganskyi A."/>
            <person name="Culley D."/>
            <person name="Magnuson J.K."/>
            <person name="James T.Y."/>
            <person name="O'Malley M.A."/>
            <person name="Stajich J.E."/>
            <person name="Spatafora J.W."/>
            <person name="Visel A."/>
            <person name="Grigoriev I.V."/>
        </authorList>
    </citation>
    <scope>NUCLEOTIDE SEQUENCE [LARGE SCALE GENOMIC DNA]</scope>
    <source>
        <strain evidence="2 3">CBS 115471</strain>
    </source>
</reference>